<keyword evidence="2 5" id="KW-0812">Transmembrane</keyword>
<comment type="subcellular location">
    <subcellularLocation>
        <location evidence="1">Membrane</location>
        <topology evidence="1">Multi-pass membrane protein</topology>
    </subcellularLocation>
</comment>
<sequence length="372" mass="41312">MMRVNQWNQFKKLFGAHLKMMFRDKSVWFWSIFYPVLLLSVFIMIFGSSSDSFSAKLALVEPDKNAVSQQLLHSLQEIDVFEFQSENPVKREDAEQSLKDLEVDAIVILPESEGDGYIKLLLNKEKQNSSTSQAIASILNNLVLQGNMAGVKAEPGLSLQTDYISAGSEKLEYTDFLLTGLIALSIAQAGMFGMIDLVEMRRNGLLKRLIMTPASMGLFGLGGIVVRFILSGIQIVLLSLIGVLAFGAHLNINIGAFLIIFLVGTLSFAGIGFMIAAFSKSMESYFGMANLFSFIMMFISGIFFDVNALPEYIKPLAHFLPLTYFADGIRDGMVYGLGIMNDAFWLNVGMLLLWGVTTVLIGAKFYKWKEAR</sequence>
<feature type="transmembrane region" description="Helical" evidence="5">
    <location>
        <begin position="285"/>
        <end position="304"/>
    </location>
</feature>
<protein>
    <submittedName>
        <fullName evidence="7">ABC transporter permease</fullName>
    </submittedName>
</protein>
<evidence type="ECO:0000256" key="5">
    <source>
        <dbReference type="SAM" id="Phobius"/>
    </source>
</evidence>
<evidence type="ECO:0000256" key="4">
    <source>
        <dbReference type="ARBA" id="ARBA00023136"/>
    </source>
</evidence>
<feature type="domain" description="ABC transmembrane type-2" evidence="6">
    <location>
        <begin position="129"/>
        <end position="369"/>
    </location>
</feature>
<name>A0ABS7D2H3_9BACL</name>
<dbReference type="Proteomes" id="UP000812277">
    <property type="component" value="Unassembled WGS sequence"/>
</dbReference>
<dbReference type="InterPro" id="IPR047817">
    <property type="entry name" value="ABC2_TM_bact-type"/>
</dbReference>
<accession>A0ABS7D2H3</accession>
<dbReference type="EMBL" id="JAHZIJ010000001">
    <property type="protein sequence ID" value="MBW7473616.1"/>
    <property type="molecule type" value="Genomic_DNA"/>
</dbReference>
<keyword evidence="8" id="KW-1185">Reference proteome</keyword>
<gene>
    <name evidence="7" type="ORF">K0T92_02525</name>
</gene>
<evidence type="ECO:0000313" key="8">
    <source>
        <dbReference type="Proteomes" id="UP000812277"/>
    </source>
</evidence>
<feature type="transmembrane region" description="Helical" evidence="5">
    <location>
        <begin position="218"/>
        <end position="248"/>
    </location>
</feature>
<feature type="transmembrane region" description="Helical" evidence="5">
    <location>
        <begin position="27"/>
        <end position="47"/>
    </location>
</feature>
<dbReference type="InterPro" id="IPR052902">
    <property type="entry name" value="ABC-2_transporter"/>
</dbReference>
<evidence type="ECO:0000256" key="2">
    <source>
        <dbReference type="ARBA" id="ARBA00022692"/>
    </source>
</evidence>
<feature type="transmembrane region" description="Helical" evidence="5">
    <location>
        <begin position="343"/>
        <end position="366"/>
    </location>
</feature>
<evidence type="ECO:0000256" key="3">
    <source>
        <dbReference type="ARBA" id="ARBA00022989"/>
    </source>
</evidence>
<evidence type="ECO:0000259" key="6">
    <source>
        <dbReference type="PROSITE" id="PS51012"/>
    </source>
</evidence>
<reference evidence="7 8" key="1">
    <citation type="submission" date="2021-07" db="EMBL/GenBank/DDBJ databases">
        <title>Paenibacillus radiodurans sp. nov., isolated from the southeastern edge of Tengger Desert.</title>
        <authorList>
            <person name="Zhang G."/>
        </authorList>
    </citation>
    <scope>NUCLEOTIDE SEQUENCE [LARGE SCALE GENOMIC DNA]</scope>
    <source>
        <strain evidence="7 8">DT7-4</strain>
    </source>
</reference>
<dbReference type="PROSITE" id="PS51012">
    <property type="entry name" value="ABC_TM2"/>
    <property type="match status" value="1"/>
</dbReference>
<evidence type="ECO:0000313" key="7">
    <source>
        <dbReference type="EMBL" id="MBW7473616.1"/>
    </source>
</evidence>
<dbReference type="PANTHER" id="PTHR43027:SF2">
    <property type="entry name" value="TRANSPORT PERMEASE PROTEIN"/>
    <property type="match status" value="1"/>
</dbReference>
<organism evidence="7 8">
    <name type="scientific">Paenibacillus oenotherae</name>
    <dbReference type="NCBI Taxonomy" id="1435645"/>
    <lineage>
        <taxon>Bacteria</taxon>
        <taxon>Bacillati</taxon>
        <taxon>Bacillota</taxon>
        <taxon>Bacilli</taxon>
        <taxon>Bacillales</taxon>
        <taxon>Paenibacillaceae</taxon>
        <taxon>Paenibacillus</taxon>
    </lineage>
</organism>
<dbReference type="RefSeq" id="WP_219870831.1">
    <property type="nucleotide sequence ID" value="NZ_JAHZIJ010000001.1"/>
</dbReference>
<dbReference type="InterPro" id="IPR013525">
    <property type="entry name" value="ABC2_TM"/>
</dbReference>
<evidence type="ECO:0000256" key="1">
    <source>
        <dbReference type="ARBA" id="ARBA00004141"/>
    </source>
</evidence>
<keyword evidence="4 5" id="KW-0472">Membrane</keyword>
<feature type="transmembrane region" description="Helical" evidence="5">
    <location>
        <begin position="176"/>
        <end position="198"/>
    </location>
</feature>
<feature type="transmembrane region" description="Helical" evidence="5">
    <location>
        <begin position="254"/>
        <end position="278"/>
    </location>
</feature>
<proteinExistence type="predicted"/>
<comment type="caution">
    <text evidence="7">The sequence shown here is derived from an EMBL/GenBank/DDBJ whole genome shotgun (WGS) entry which is preliminary data.</text>
</comment>
<dbReference type="Pfam" id="PF12698">
    <property type="entry name" value="ABC2_membrane_3"/>
    <property type="match status" value="1"/>
</dbReference>
<keyword evidence="3 5" id="KW-1133">Transmembrane helix</keyword>
<dbReference type="PANTHER" id="PTHR43027">
    <property type="entry name" value="DOXORUBICIN RESISTANCE ABC TRANSPORTER PERMEASE PROTEIN DRRC-RELATED"/>
    <property type="match status" value="1"/>
</dbReference>